<dbReference type="EMBL" id="WBUI01000004">
    <property type="protein sequence ID" value="KAB2934073.1"/>
    <property type="molecule type" value="Genomic_DNA"/>
</dbReference>
<comment type="caution">
    <text evidence="1">The sequence shown here is derived from an EMBL/GenBank/DDBJ whole genome shotgun (WGS) entry which is preliminary data.</text>
</comment>
<dbReference type="AlphaFoldDB" id="A0A833H3C5"/>
<protein>
    <submittedName>
        <fullName evidence="1">Uncharacterized protein</fullName>
    </submittedName>
</protein>
<organism evidence="1 2">
    <name type="scientific">Leptonema illini</name>
    <dbReference type="NCBI Taxonomy" id="183"/>
    <lineage>
        <taxon>Bacteria</taxon>
        <taxon>Pseudomonadati</taxon>
        <taxon>Spirochaetota</taxon>
        <taxon>Spirochaetia</taxon>
        <taxon>Leptospirales</taxon>
        <taxon>Leptospiraceae</taxon>
        <taxon>Leptonema</taxon>
    </lineage>
</organism>
<dbReference type="Proteomes" id="UP000460298">
    <property type="component" value="Unassembled WGS sequence"/>
</dbReference>
<sequence>MHTEENNTDKPPSLLSGILGNALKSTQRYKQEAPTLETKKCPGCGAARPEGTNLRFCDFCGHQFY</sequence>
<name>A0A833H3C5_9LEPT</name>
<reference evidence="1 2" key="1">
    <citation type="submission" date="2019-10" db="EMBL/GenBank/DDBJ databases">
        <title>Extracellular Electron Transfer in a Candidatus Methanoperedens spp. Enrichment Culture.</title>
        <authorList>
            <person name="Berger S."/>
            <person name="Rangel Shaw D."/>
            <person name="Berben T."/>
            <person name="In 'T Zandt M."/>
            <person name="Frank J."/>
            <person name="Reimann J."/>
            <person name="Jetten M.S.M."/>
            <person name="Welte C.U."/>
        </authorList>
    </citation>
    <scope>NUCLEOTIDE SEQUENCE [LARGE SCALE GENOMIC DNA]</scope>
    <source>
        <strain evidence="1">SB12</strain>
    </source>
</reference>
<evidence type="ECO:0000313" key="1">
    <source>
        <dbReference type="EMBL" id="KAB2934073.1"/>
    </source>
</evidence>
<gene>
    <name evidence="1" type="ORF">F9K24_06315</name>
</gene>
<accession>A0A833H3C5</accession>
<evidence type="ECO:0000313" key="2">
    <source>
        <dbReference type="Proteomes" id="UP000460298"/>
    </source>
</evidence>
<proteinExistence type="predicted"/>